<reference evidence="4" key="1">
    <citation type="journal article" date="2020" name="Stud. Mycol.">
        <title>101 Dothideomycetes genomes: a test case for predicting lifestyles and emergence of pathogens.</title>
        <authorList>
            <person name="Haridas S."/>
            <person name="Albert R."/>
            <person name="Binder M."/>
            <person name="Bloem J."/>
            <person name="Labutti K."/>
            <person name="Salamov A."/>
            <person name="Andreopoulos B."/>
            <person name="Baker S."/>
            <person name="Barry K."/>
            <person name="Bills G."/>
            <person name="Bluhm B."/>
            <person name="Cannon C."/>
            <person name="Castanera R."/>
            <person name="Culley D."/>
            <person name="Daum C."/>
            <person name="Ezra D."/>
            <person name="Gonzalez J."/>
            <person name="Henrissat B."/>
            <person name="Kuo A."/>
            <person name="Liang C."/>
            <person name="Lipzen A."/>
            <person name="Lutzoni F."/>
            <person name="Magnuson J."/>
            <person name="Mondo S."/>
            <person name="Nolan M."/>
            <person name="Ohm R."/>
            <person name="Pangilinan J."/>
            <person name="Park H.-J."/>
            <person name="Ramirez L."/>
            <person name="Alfaro M."/>
            <person name="Sun H."/>
            <person name="Tritt A."/>
            <person name="Yoshinaga Y."/>
            <person name="Zwiers L.-H."/>
            <person name="Turgeon B."/>
            <person name="Goodwin S."/>
            <person name="Spatafora J."/>
            <person name="Crous P."/>
            <person name="Grigoriev I."/>
        </authorList>
    </citation>
    <scope>NUCLEOTIDE SEQUENCE</scope>
    <source>
        <strain evidence="4">CBS 675.92</strain>
    </source>
</reference>
<feature type="compositionally biased region" description="Low complexity" evidence="2">
    <location>
        <begin position="93"/>
        <end position="108"/>
    </location>
</feature>
<name>A0A6A5TV72_9PLEO</name>
<dbReference type="Gene3D" id="4.10.240.10">
    <property type="entry name" value="Zn(2)-C6 fungal-type DNA-binding domain"/>
    <property type="match status" value="1"/>
</dbReference>
<dbReference type="Proteomes" id="UP000800035">
    <property type="component" value="Unassembled WGS sequence"/>
</dbReference>
<feature type="region of interest" description="Disordered" evidence="2">
    <location>
        <begin position="229"/>
        <end position="287"/>
    </location>
</feature>
<dbReference type="OrthoDB" id="2740448at2759"/>
<accession>A0A6A5TV72</accession>
<evidence type="ECO:0000256" key="2">
    <source>
        <dbReference type="SAM" id="MobiDB-lite"/>
    </source>
</evidence>
<evidence type="ECO:0000256" key="1">
    <source>
        <dbReference type="ARBA" id="ARBA00023242"/>
    </source>
</evidence>
<dbReference type="InterPro" id="IPR001138">
    <property type="entry name" value="Zn2Cys6_DnaBD"/>
</dbReference>
<keyword evidence="1" id="KW-0539">Nucleus</keyword>
<feature type="compositionally biased region" description="Polar residues" evidence="2">
    <location>
        <begin position="237"/>
        <end position="251"/>
    </location>
</feature>
<dbReference type="SUPFAM" id="SSF57701">
    <property type="entry name" value="Zn2/Cys6 DNA-binding domain"/>
    <property type="match status" value="1"/>
</dbReference>
<proteinExistence type="predicted"/>
<sequence length="461" mass="50457">MFTAFICNEPATEPAKDREHISPPNVASSFSTGQFSRTACDICRAKNLKCRGAGDSCDGCIASSSACTYTFSSGVGLGKKRRRKVWSPSLNVSISQQRPISPPSSSSQEYEGGPQTRNARSEQRSNEWNYLQDMPDVAVVTPAELIRDDTNTVNSHSTPRASDNDWSDVSLSGDGFVLCPGKHISPVTHPASQLRSLLHSQPEPESALRSNATSPLDPEILQMFEMPLPQMRGDPPTTRTSRQSSFGQNILPSGALDLTPPFTPRPPLSDSSGVRQDNTSTTQDKAFGRSYGLSSRCDCHASISQILDEFDLQRSSDIKVVPTDALFLSVEKGIDQFSTIHFCNKCNVNDVNPMLVINNVNLLALRLFEIVHRLTHCQSPDSAPIIFRFGGYSVQNTKMRTSLLAGMIGLHVRCLNQLITRLENNIADQPRLLLAGARSIVTKMQQTLEALPSGSHTDYDS</sequence>
<evidence type="ECO:0000313" key="4">
    <source>
        <dbReference type="EMBL" id="KAF1954576.1"/>
    </source>
</evidence>
<feature type="compositionally biased region" description="Polar residues" evidence="2">
    <location>
        <begin position="269"/>
        <end position="284"/>
    </location>
</feature>
<dbReference type="GO" id="GO:0000981">
    <property type="term" value="F:DNA-binding transcription factor activity, RNA polymerase II-specific"/>
    <property type="evidence" value="ECO:0007669"/>
    <property type="project" value="InterPro"/>
</dbReference>
<dbReference type="GO" id="GO:0008270">
    <property type="term" value="F:zinc ion binding"/>
    <property type="evidence" value="ECO:0007669"/>
    <property type="project" value="InterPro"/>
</dbReference>
<organism evidence="4 5">
    <name type="scientific">Byssothecium circinans</name>
    <dbReference type="NCBI Taxonomy" id="147558"/>
    <lineage>
        <taxon>Eukaryota</taxon>
        <taxon>Fungi</taxon>
        <taxon>Dikarya</taxon>
        <taxon>Ascomycota</taxon>
        <taxon>Pezizomycotina</taxon>
        <taxon>Dothideomycetes</taxon>
        <taxon>Pleosporomycetidae</taxon>
        <taxon>Pleosporales</taxon>
        <taxon>Massarineae</taxon>
        <taxon>Massarinaceae</taxon>
        <taxon>Byssothecium</taxon>
    </lineage>
</organism>
<dbReference type="Pfam" id="PF00172">
    <property type="entry name" value="Zn_clus"/>
    <property type="match status" value="1"/>
</dbReference>
<evidence type="ECO:0000313" key="5">
    <source>
        <dbReference type="Proteomes" id="UP000800035"/>
    </source>
</evidence>
<dbReference type="InterPro" id="IPR036864">
    <property type="entry name" value="Zn2-C6_fun-type_DNA-bd_sf"/>
</dbReference>
<protein>
    <recommendedName>
        <fullName evidence="3">Zn(2)-C6 fungal-type domain-containing protein</fullName>
    </recommendedName>
</protein>
<feature type="region of interest" description="Disordered" evidence="2">
    <location>
        <begin position="193"/>
        <end position="215"/>
    </location>
</feature>
<feature type="domain" description="Zn(2)-C6 fungal-type" evidence="3">
    <location>
        <begin position="39"/>
        <end position="69"/>
    </location>
</feature>
<feature type="region of interest" description="Disordered" evidence="2">
    <location>
        <begin position="88"/>
        <end position="133"/>
    </location>
</feature>
<dbReference type="PROSITE" id="PS50048">
    <property type="entry name" value="ZN2_CY6_FUNGAL_2"/>
    <property type="match status" value="1"/>
</dbReference>
<keyword evidence="5" id="KW-1185">Reference proteome</keyword>
<gene>
    <name evidence="4" type="ORF">CC80DRAFT_121079</name>
</gene>
<dbReference type="AlphaFoldDB" id="A0A6A5TV72"/>
<dbReference type="CDD" id="cd00067">
    <property type="entry name" value="GAL4"/>
    <property type="match status" value="1"/>
</dbReference>
<dbReference type="EMBL" id="ML976998">
    <property type="protein sequence ID" value="KAF1954576.1"/>
    <property type="molecule type" value="Genomic_DNA"/>
</dbReference>
<evidence type="ECO:0000259" key="3">
    <source>
        <dbReference type="PROSITE" id="PS50048"/>
    </source>
</evidence>